<feature type="region of interest" description="Disordered" evidence="1">
    <location>
        <begin position="57"/>
        <end position="93"/>
    </location>
</feature>
<dbReference type="Proteomes" id="UP000050795">
    <property type="component" value="Unassembled WGS sequence"/>
</dbReference>
<evidence type="ECO:0000256" key="1">
    <source>
        <dbReference type="SAM" id="MobiDB-lite"/>
    </source>
</evidence>
<feature type="chain" id="PRO_5041694167" evidence="2">
    <location>
        <begin position="26"/>
        <end position="93"/>
    </location>
</feature>
<feature type="compositionally biased region" description="Polar residues" evidence="1">
    <location>
        <begin position="75"/>
        <end position="85"/>
    </location>
</feature>
<protein>
    <submittedName>
        <fullName evidence="4">Uncharacterized protein</fullName>
    </submittedName>
</protein>
<dbReference type="WBParaSite" id="TREG1_118580.1">
    <property type="protein sequence ID" value="TREG1_118580.1"/>
    <property type="gene ID" value="TREG1_118580"/>
</dbReference>
<feature type="signal peptide" evidence="2">
    <location>
        <begin position="1"/>
        <end position="25"/>
    </location>
</feature>
<accession>A0AA85IT88</accession>
<evidence type="ECO:0000256" key="2">
    <source>
        <dbReference type="SAM" id="SignalP"/>
    </source>
</evidence>
<evidence type="ECO:0000313" key="3">
    <source>
        <dbReference type="Proteomes" id="UP000050795"/>
    </source>
</evidence>
<sequence>MFHRIRWTLWATLVLYIVYLPSSESAPILKLICQIWPKSTFCKIYDMTKKILDETVKNGKTSDSDSDGMFPVRSGQHSSSEQRSGMMNKAVQK</sequence>
<organism evidence="3 4">
    <name type="scientific">Trichobilharzia regenti</name>
    <name type="common">Nasal bird schistosome</name>
    <dbReference type="NCBI Taxonomy" id="157069"/>
    <lineage>
        <taxon>Eukaryota</taxon>
        <taxon>Metazoa</taxon>
        <taxon>Spiralia</taxon>
        <taxon>Lophotrochozoa</taxon>
        <taxon>Platyhelminthes</taxon>
        <taxon>Trematoda</taxon>
        <taxon>Digenea</taxon>
        <taxon>Strigeidida</taxon>
        <taxon>Schistosomatoidea</taxon>
        <taxon>Schistosomatidae</taxon>
        <taxon>Trichobilharzia</taxon>
    </lineage>
</organism>
<reference evidence="3" key="1">
    <citation type="submission" date="2022-06" db="EMBL/GenBank/DDBJ databases">
        <authorList>
            <person name="Berger JAMES D."/>
            <person name="Berger JAMES D."/>
        </authorList>
    </citation>
    <scope>NUCLEOTIDE SEQUENCE [LARGE SCALE GENOMIC DNA]</scope>
</reference>
<proteinExistence type="predicted"/>
<evidence type="ECO:0000313" key="4">
    <source>
        <dbReference type="WBParaSite" id="TREG1_118580.1"/>
    </source>
</evidence>
<keyword evidence="3" id="KW-1185">Reference proteome</keyword>
<reference evidence="4" key="2">
    <citation type="submission" date="2023-11" db="UniProtKB">
        <authorList>
            <consortium name="WormBaseParasite"/>
        </authorList>
    </citation>
    <scope>IDENTIFICATION</scope>
</reference>
<name>A0AA85IT88_TRIRE</name>
<keyword evidence="2" id="KW-0732">Signal</keyword>
<dbReference type="AlphaFoldDB" id="A0AA85IT88"/>